<proteinExistence type="predicted"/>
<dbReference type="KEGG" id="apai:APAC_2302"/>
<reference evidence="1 2" key="2">
    <citation type="submission" date="2019-09" db="EMBL/GenBank/DDBJ databases">
        <title>Complete genome sequencing of four Arcobacter species reveals a diverse suite of mobile elements.</title>
        <authorList>
            <person name="Miller W.G."/>
            <person name="Yee E."/>
            <person name="Bono J.L."/>
        </authorList>
    </citation>
    <scope>NUCLEOTIDE SEQUENCE [LARGE SCALE GENOMIC DNA]</scope>
    <source>
        <strain evidence="1 2">LMG 26638</strain>
    </source>
</reference>
<keyword evidence="2" id="KW-1185">Reference proteome</keyword>
<organism evidence="1 2">
    <name type="scientific">Malaciobacter pacificus</name>
    <dbReference type="NCBI Taxonomy" id="1080223"/>
    <lineage>
        <taxon>Bacteria</taxon>
        <taxon>Pseudomonadati</taxon>
        <taxon>Campylobacterota</taxon>
        <taxon>Epsilonproteobacteria</taxon>
        <taxon>Campylobacterales</taxon>
        <taxon>Arcobacteraceae</taxon>
        <taxon>Malaciobacter</taxon>
    </lineage>
</organism>
<dbReference type="Proteomes" id="UP000322726">
    <property type="component" value="Chromosome"/>
</dbReference>
<dbReference type="RefSeq" id="WP_130234258.1">
    <property type="nucleotide sequence ID" value="NZ_BMEF01000048.1"/>
</dbReference>
<name>A0A5C2HG14_9BACT</name>
<evidence type="ECO:0000313" key="2">
    <source>
        <dbReference type="Proteomes" id="UP000322726"/>
    </source>
</evidence>
<accession>A0A5C2HG14</accession>
<evidence type="ECO:0000313" key="1">
    <source>
        <dbReference type="EMBL" id="QEP35362.1"/>
    </source>
</evidence>
<reference evidence="2" key="1">
    <citation type="submission" date="2019-09" db="EMBL/GenBank/DDBJ databases">
        <title>Complete genome sequencing of four Arcobacter species reveals a diverse suite of mobile elements.</title>
        <authorList>
            <person name="On S.L.W."/>
            <person name="Miller W.G."/>
            <person name="Biggs P."/>
            <person name="Cornelius A."/>
            <person name="Vandamme P."/>
        </authorList>
    </citation>
    <scope>NUCLEOTIDE SEQUENCE [LARGE SCALE GENOMIC DNA]</scope>
    <source>
        <strain evidence="2">LMG 26638</strain>
    </source>
</reference>
<protein>
    <submittedName>
        <fullName evidence="1">Uncharacterized protein</fullName>
    </submittedName>
</protein>
<reference evidence="1 2" key="3">
    <citation type="submission" date="2019-09" db="EMBL/GenBank/DDBJ databases">
        <title>Taxonomic note: a critical rebuttal of the proposed division of the genus Arcobacter into six genera, emended descriptions of Arcobacter anaerophilus and the genus Arcobacter, and an assessment of genus-level boundaries for Epsilonproteobacteria using in silico genomic comparator tools.</title>
        <authorList>
            <person name="On S.L.W."/>
            <person name="Miller W.G."/>
            <person name="Biggs P."/>
            <person name="Cornelius A."/>
            <person name="Vandamme P."/>
        </authorList>
    </citation>
    <scope>NUCLEOTIDE SEQUENCE [LARGE SCALE GENOMIC DNA]</scope>
    <source>
        <strain evidence="1 2">LMG 26638</strain>
    </source>
</reference>
<dbReference type="EMBL" id="CP035928">
    <property type="protein sequence ID" value="QEP35362.1"/>
    <property type="molecule type" value="Genomic_DNA"/>
</dbReference>
<dbReference type="AlphaFoldDB" id="A0A5C2HG14"/>
<sequence length="64" mass="7707">MLTKKRIGEFNIKEIVDFFGTEQSLGNDYWQKEREVLSKTSKRTKRRINLITMSDRKKHKTFSL</sequence>
<gene>
    <name evidence="1" type="ORF">APAC_2302</name>
</gene>